<accession>A0AAE7B6Z4</accession>
<dbReference type="PANTHER" id="PTHR35399:SF2">
    <property type="entry name" value="DUF839 DOMAIN-CONTAINING PROTEIN"/>
    <property type="match status" value="1"/>
</dbReference>
<proteinExistence type="predicted"/>
<dbReference type="InterPro" id="IPR027372">
    <property type="entry name" value="Phytase-like_dom"/>
</dbReference>
<dbReference type="PROSITE" id="PS51257">
    <property type="entry name" value="PROKAR_LIPOPROTEIN"/>
    <property type="match status" value="1"/>
</dbReference>
<dbReference type="RefSeq" id="WP_204514115.1">
    <property type="nucleotide sequence ID" value="NZ_CP053840.1"/>
</dbReference>
<dbReference type="EMBL" id="CP053840">
    <property type="protein sequence ID" value="QKF66211.1"/>
    <property type="molecule type" value="Genomic_DNA"/>
</dbReference>
<dbReference type="KEGG" id="avp:AVENP_0640"/>
<feature type="domain" description="Phytase-like" evidence="2">
    <location>
        <begin position="790"/>
        <end position="1149"/>
    </location>
</feature>
<feature type="chain" id="PRO_5042297931" evidence="1">
    <location>
        <begin position="21"/>
        <end position="1186"/>
    </location>
</feature>
<dbReference type="Proteomes" id="UP000503482">
    <property type="component" value="Chromosome"/>
</dbReference>
<dbReference type="PANTHER" id="PTHR35399">
    <property type="entry name" value="SLR8030 PROTEIN"/>
    <property type="match status" value="1"/>
</dbReference>
<feature type="signal peptide" evidence="1">
    <location>
        <begin position="1"/>
        <end position="20"/>
    </location>
</feature>
<evidence type="ECO:0000256" key="1">
    <source>
        <dbReference type="SAM" id="SignalP"/>
    </source>
</evidence>
<dbReference type="InterPro" id="IPR008557">
    <property type="entry name" value="PhoX"/>
</dbReference>
<protein>
    <submittedName>
        <fullName evidence="3">Phytase-like domain-containing protein (DUF839 domain)</fullName>
    </submittedName>
</protein>
<evidence type="ECO:0000313" key="3">
    <source>
        <dbReference type="EMBL" id="QKF66211.1"/>
    </source>
</evidence>
<dbReference type="SUPFAM" id="SSF63829">
    <property type="entry name" value="Calcium-dependent phosphotriesterase"/>
    <property type="match status" value="1"/>
</dbReference>
<evidence type="ECO:0000313" key="4">
    <source>
        <dbReference type="Proteomes" id="UP000503482"/>
    </source>
</evidence>
<name>A0AAE7B6Z4_9BACT</name>
<dbReference type="AlphaFoldDB" id="A0AAE7B6Z4"/>
<organism evidence="3 4">
    <name type="scientific">Arcobacter venerupis</name>
    <dbReference type="NCBI Taxonomy" id="1054033"/>
    <lineage>
        <taxon>Bacteria</taxon>
        <taxon>Pseudomonadati</taxon>
        <taxon>Campylobacterota</taxon>
        <taxon>Epsilonproteobacteria</taxon>
        <taxon>Campylobacterales</taxon>
        <taxon>Arcobacteraceae</taxon>
        <taxon>Arcobacter</taxon>
    </lineage>
</organism>
<dbReference type="Pfam" id="PF13449">
    <property type="entry name" value="Phytase-like"/>
    <property type="match status" value="1"/>
</dbReference>
<keyword evidence="4" id="KW-1185">Reference proteome</keyword>
<evidence type="ECO:0000259" key="2">
    <source>
        <dbReference type="Pfam" id="PF13449"/>
    </source>
</evidence>
<reference evidence="3 4" key="1">
    <citation type="submission" date="2020-05" db="EMBL/GenBank/DDBJ databases">
        <title>Complete genome sequencing of Campylobacter and Arcobacter type strains.</title>
        <authorList>
            <person name="Miller W.G."/>
            <person name="Yee E."/>
        </authorList>
    </citation>
    <scope>NUCLEOTIDE SEQUENCE [LARGE SCALE GENOMIC DNA]</scope>
    <source>
        <strain evidence="3 4">LMG 26156</strain>
    </source>
</reference>
<sequence length="1186" mass="127998">MKKSYLSLSACALLATFAFVGCGGSGSSSSSGGSTASTGTLQLNPYLANIDYKCGTKTGTTNANGEYSYVAGDTCTFVIGGKSLNATGSSNLTIEELASQNEGVSSEVLSAYIIAKMSKKTGLTYDINNLPTTFELPDDIEGETSNALSFDTFENLKAKLTDETLKTDIDSVKFDVANRFAKRVSLSIEAVATPITDGEKLTQQVATKAYVNGEKQDISYTQVMKTTMADNGEVLGQSKDYQDNPITFSDGSPYICNGTNAGEGSGMDFTSLHNVDGKLFAISQFECALGSMYMVEIDQNKDTGKLTPKTNTLQYISQKAGFGGFVHCAGQRTPWNSHLSSEEYEPDSKSPDGNSYYTELAKYWGGDANKVSAYYYGWTPEIKIENSTPVYSKHYAMGRFSHELAYVMPDNKTVYLSDDGTNVGFFMFIADTEKDLSSGTLYAAKWNQTSQAGVGSGEADLTWINLGHATNSEIKTILDPDGDVTTNDAPTFADIFDSVSPSNGVCDSGFTSVNTSVGQECLKVKAGMDKTASRLETRRYAAIKGATTELNKEEGITFDKNSGKLYVAISDARKGMENSTTSSYDIGGNNDIKIAPNKCGAVYALDVSTTTVKDTLNVAIESSYVVKNMKGIVAGIPTTYDSSSPYAGNSCDVNGISSPDNLSFLENSSTLVIGEDTSYHLNNVVWAYNTKTTELTRTFTTPLGAETTSAFWFPNLKNGFSYLGVVTQHPNLNTTDGGESAYGYVGPFKNLTDLKESTPQVSKSGESLPYTVLKDDLLDGAGQAFEIRNGGYGSAMAADPANTNSFYAITDRGPNADYTGTQGKGKKFPVPDYTPRIGHFKVTSTGEVVKIEEILLKDRDGNNITGLPNTSALGGTGEIPYDVNGNVIVDSKGNMRLDDYGLDSEGLATLKDGTFWISDEYGPHIVHYDATGKEIERINPFASDSRNKYTLPAEFANRRANRGMEGLAITPDQKTLVGIMQSTMYNPSSSVKDLDVTRIVSINLENGTVKQYLYKQEKKQNANSELVAIDNDTFLVLERDENFLKDSGVENTQKNVYKIKLSSGTELENITLSTGMVQNSSLGLTIDGSTLEEYALANGWSGLESKGIKPVEKTLVLDMVAKTNYPHDKMEGLWLINNSTLGVLNDDDFAVTATDGILEQKYLDTNKSVIDSNVLYIIDGLDLSAN</sequence>
<gene>
    <name evidence="3" type="ORF">AVENP_0640</name>
</gene>
<keyword evidence="1" id="KW-0732">Signal</keyword>
<dbReference type="Pfam" id="PF05787">
    <property type="entry name" value="PhoX"/>
    <property type="match status" value="1"/>
</dbReference>